<sequence>MTTDEAERIITAYYSDDTVGMLSDLKLYAEQGFTTVQAIAQELLDSDWDYEEA</sequence>
<dbReference type="KEGG" id="pmf:P9303_09051"/>
<dbReference type="Proteomes" id="UP000002274">
    <property type="component" value="Chromosome"/>
</dbReference>
<reference evidence="1 2" key="1">
    <citation type="journal article" date="2007" name="PLoS Genet.">
        <title>Patterns and implications of gene gain and loss in the evolution of Prochlorococcus.</title>
        <authorList>
            <person name="Kettler G.C."/>
            <person name="Martiny A.C."/>
            <person name="Huang K."/>
            <person name="Zucker J."/>
            <person name="Coleman M.L."/>
            <person name="Rodrigue S."/>
            <person name="Chen F."/>
            <person name="Lapidus A."/>
            <person name="Ferriera S."/>
            <person name="Johnson J."/>
            <person name="Steglich C."/>
            <person name="Church G.M."/>
            <person name="Richardson P."/>
            <person name="Chisholm S.W."/>
        </authorList>
    </citation>
    <scope>NUCLEOTIDE SEQUENCE [LARGE SCALE GENOMIC DNA]</scope>
    <source>
        <strain evidence="1 2">MIT 9303</strain>
    </source>
</reference>
<gene>
    <name evidence="1" type="ordered locus">P9303_09051</name>
</gene>
<evidence type="ECO:0000313" key="1">
    <source>
        <dbReference type="EMBL" id="ABM77656.1"/>
    </source>
</evidence>
<name>A2C846_PROM3</name>
<dbReference type="HOGENOM" id="CLU_3065001_0_0_3"/>
<dbReference type="RefSeq" id="WP_011825563.1">
    <property type="nucleotide sequence ID" value="NC_008820.1"/>
</dbReference>
<evidence type="ECO:0000313" key="2">
    <source>
        <dbReference type="Proteomes" id="UP000002274"/>
    </source>
</evidence>
<dbReference type="AlphaFoldDB" id="A2C846"/>
<dbReference type="EMBL" id="CP000554">
    <property type="protein sequence ID" value="ABM77656.1"/>
    <property type="molecule type" value="Genomic_DNA"/>
</dbReference>
<protein>
    <submittedName>
        <fullName evidence="1">Uncharacterized protein</fullName>
    </submittedName>
</protein>
<proteinExistence type="predicted"/>
<accession>A2C846</accession>
<organism evidence="1 2">
    <name type="scientific">Prochlorococcus marinus (strain MIT 9303)</name>
    <dbReference type="NCBI Taxonomy" id="59922"/>
    <lineage>
        <taxon>Bacteria</taxon>
        <taxon>Bacillati</taxon>
        <taxon>Cyanobacteriota</taxon>
        <taxon>Cyanophyceae</taxon>
        <taxon>Synechococcales</taxon>
        <taxon>Prochlorococcaceae</taxon>
        <taxon>Prochlorococcus</taxon>
    </lineage>
</organism>